<dbReference type="PROSITE" id="PS00243">
    <property type="entry name" value="I_EGF_1"/>
    <property type="match status" value="2"/>
</dbReference>
<dbReference type="Gene3D" id="2.10.25.10">
    <property type="entry name" value="Laminin"/>
    <property type="match status" value="3"/>
</dbReference>
<comment type="similarity">
    <text evidence="2 17">Belongs to the integrin beta chain family.</text>
</comment>
<dbReference type="SUPFAM" id="SSF141072">
    <property type="entry name" value="CalX-like"/>
    <property type="match status" value="2"/>
</dbReference>
<feature type="domain" description="Fibronectin type-III" evidence="20">
    <location>
        <begin position="2054"/>
        <end position="2150"/>
    </location>
</feature>
<dbReference type="OrthoDB" id="410592at2759"/>
<dbReference type="GO" id="GO:0008305">
    <property type="term" value="C:integrin complex"/>
    <property type="evidence" value="ECO:0007669"/>
    <property type="project" value="TreeGrafter"/>
</dbReference>
<evidence type="ECO:0000259" key="20">
    <source>
        <dbReference type="PROSITE" id="PS50853"/>
    </source>
</evidence>
<evidence type="ECO:0000256" key="6">
    <source>
        <dbReference type="ARBA" id="ARBA00022723"/>
    </source>
</evidence>
<keyword evidence="10" id="KW-0460">Magnesium</keyword>
<dbReference type="GO" id="GO:0007160">
    <property type="term" value="P:cell-matrix adhesion"/>
    <property type="evidence" value="ECO:0007669"/>
    <property type="project" value="TreeGrafter"/>
</dbReference>
<feature type="domain" description="Fibronectin type-III" evidence="20">
    <location>
        <begin position="1637"/>
        <end position="1736"/>
    </location>
</feature>
<dbReference type="FunFam" id="3.40.50.410:FF:000036">
    <property type="entry name" value="Integrin beta"/>
    <property type="match status" value="1"/>
</dbReference>
<dbReference type="SMART" id="SM01242">
    <property type="entry name" value="Integrin_B_tail"/>
    <property type="match status" value="1"/>
</dbReference>
<evidence type="ECO:0000256" key="2">
    <source>
        <dbReference type="ARBA" id="ARBA00007449"/>
    </source>
</evidence>
<comment type="caution">
    <text evidence="21">The sequence shown here is derived from an EMBL/GenBank/DDBJ whole genome shotgun (WGS) entry which is preliminary data.</text>
</comment>
<dbReference type="Pfam" id="PF17205">
    <property type="entry name" value="PSI_integrin"/>
    <property type="match status" value="1"/>
</dbReference>
<gene>
    <name evidence="21" type="ORF">COCON_G00027150</name>
</gene>
<dbReference type="Gene3D" id="3.30.1680.10">
    <property type="entry name" value="ligand-binding face of the semaphorins, domain 2"/>
    <property type="match status" value="1"/>
</dbReference>
<dbReference type="Proteomes" id="UP001152803">
    <property type="component" value="Unassembled WGS sequence"/>
</dbReference>
<dbReference type="Pfam" id="PF03160">
    <property type="entry name" value="Calx-beta"/>
    <property type="match status" value="1"/>
</dbReference>
<keyword evidence="3" id="KW-1003">Cell membrane</keyword>
<dbReference type="InterPro" id="IPR057243">
    <property type="entry name" value="Integrin_I-EGF_CS"/>
</dbReference>
<dbReference type="GO" id="GO:0007229">
    <property type="term" value="P:integrin-mediated signaling pathway"/>
    <property type="evidence" value="ECO:0007669"/>
    <property type="project" value="UniProtKB-KW"/>
</dbReference>
<dbReference type="InterPro" id="IPR036349">
    <property type="entry name" value="Integrin_bsu_tail_dom_sf"/>
</dbReference>
<evidence type="ECO:0000313" key="22">
    <source>
        <dbReference type="Proteomes" id="UP001152803"/>
    </source>
</evidence>
<feature type="region of interest" description="Disordered" evidence="18">
    <location>
        <begin position="227"/>
        <end position="249"/>
    </location>
</feature>
<feature type="transmembrane region" description="Helical" evidence="19">
    <location>
        <begin position="1019"/>
        <end position="1039"/>
    </location>
</feature>
<evidence type="ECO:0000256" key="10">
    <source>
        <dbReference type="ARBA" id="ARBA00022842"/>
    </source>
</evidence>
<dbReference type="SUPFAM" id="SSF49265">
    <property type="entry name" value="Fibronectin type III"/>
    <property type="match status" value="2"/>
</dbReference>
<feature type="domain" description="Fibronectin type-III" evidence="20">
    <location>
        <begin position="1545"/>
        <end position="1633"/>
    </location>
</feature>
<dbReference type="GO" id="GO:0046872">
    <property type="term" value="F:metal ion binding"/>
    <property type="evidence" value="ECO:0007669"/>
    <property type="project" value="UniProtKB-KW"/>
</dbReference>
<evidence type="ECO:0000256" key="17">
    <source>
        <dbReference type="RuleBase" id="RU000633"/>
    </source>
</evidence>
<dbReference type="GO" id="GO:0006355">
    <property type="term" value="P:regulation of DNA-templated transcription"/>
    <property type="evidence" value="ECO:0007669"/>
    <property type="project" value="InterPro"/>
</dbReference>
<dbReference type="GO" id="GO:0005178">
    <property type="term" value="F:integrin binding"/>
    <property type="evidence" value="ECO:0007669"/>
    <property type="project" value="TreeGrafter"/>
</dbReference>
<keyword evidence="6" id="KW-0479">Metal-binding</keyword>
<dbReference type="SMART" id="SM00060">
    <property type="entry name" value="FN3"/>
    <property type="match status" value="4"/>
</dbReference>
<feature type="compositionally biased region" description="Basic and acidic residues" evidence="18">
    <location>
        <begin position="75"/>
        <end position="95"/>
    </location>
</feature>
<dbReference type="EMBL" id="JAFJMO010000002">
    <property type="protein sequence ID" value="KAJ8283865.1"/>
    <property type="molecule type" value="Genomic_DNA"/>
</dbReference>
<feature type="region of interest" description="Disordered" evidence="18">
    <location>
        <begin position="1"/>
        <end position="100"/>
    </location>
</feature>
<dbReference type="PANTHER" id="PTHR10082:SF42">
    <property type="entry name" value="INTEGRIN BETA-4"/>
    <property type="match status" value="1"/>
</dbReference>
<evidence type="ECO:0000313" key="21">
    <source>
        <dbReference type="EMBL" id="KAJ8283865.1"/>
    </source>
</evidence>
<keyword evidence="12 19" id="KW-1133">Transmembrane helix</keyword>
<evidence type="ECO:0000256" key="4">
    <source>
        <dbReference type="ARBA" id="ARBA00022536"/>
    </source>
</evidence>
<dbReference type="Pfam" id="PF18372">
    <property type="entry name" value="I-EGF_1"/>
    <property type="match status" value="1"/>
</dbReference>
<evidence type="ECO:0000256" key="19">
    <source>
        <dbReference type="SAM" id="Phobius"/>
    </source>
</evidence>
<dbReference type="PROSITE" id="PS50853">
    <property type="entry name" value="FN3"/>
    <property type="match status" value="4"/>
</dbReference>
<dbReference type="PANTHER" id="PTHR10082">
    <property type="entry name" value="INTEGRIN BETA SUBUNIT"/>
    <property type="match status" value="1"/>
</dbReference>
<keyword evidence="22" id="KW-1185">Reference proteome</keyword>
<dbReference type="Pfam" id="PF07818">
    <property type="entry name" value="HCNGP"/>
    <property type="match status" value="1"/>
</dbReference>
<evidence type="ECO:0000256" key="1">
    <source>
        <dbReference type="ARBA" id="ARBA00004251"/>
    </source>
</evidence>
<dbReference type="SUPFAM" id="SSF53300">
    <property type="entry name" value="vWA-like"/>
    <property type="match status" value="1"/>
</dbReference>
<reference evidence="21" key="1">
    <citation type="journal article" date="2023" name="Science">
        <title>Genome structures resolve the early diversification of teleost fishes.</title>
        <authorList>
            <person name="Parey E."/>
            <person name="Louis A."/>
            <person name="Montfort J."/>
            <person name="Bouchez O."/>
            <person name="Roques C."/>
            <person name="Iampietro C."/>
            <person name="Lluch J."/>
            <person name="Castinel A."/>
            <person name="Donnadieu C."/>
            <person name="Desvignes T."/>
            <person name="Floi Bucao C."/>
            <person name="Jouanno E."/>
            <person name="Wen M."/>
            <person name="Mejri S."/>
            <person name="Dirks R."/>
            <person name="Jansen H."/>
            <person name="Henkel C."/>
            <person name="Chen W.J."/>
            <person name="Zahm M."/>
            <person name="Cabau C."/>
            <person name="Klopp C."/>
            <person name="Thompson A.W."/>
            <person name="Robinson-Rechavi M."/>
            <person name="Braasch I."/>
            <person name="Lecointre G."/>
            <person name="Bobe J."/>
            <person name="Postlethwait J.H."/>
            <person name="Berthelot C."/>
            <person name="Roest Crollius H."/>
            <person name="Guiguen Y."/>
        </authorList>
    </citation>
    <scope>NUCLEOTIDE SEQUENCE</scope>
    <source>
        <strain evidence="21">Concon-B</strain>
    </source>
</reference>
<feature type="compositionally biased region" description="Acidic residues" evidence="18">
    <location>
        <begin position="18"/>
        <end position="28"/>
    </location>
</feature>
<dbReference type="InterPro" id="IPR036465">
    <property type="entry name" value="vWFA_dom_sf"/>
</dbReference>
<dbReference type="FunFam" id="2.10.25.10:FF:000036">
    <property type="entry name" value="Integrin beta"/>
    <property type="match status" value="1"/>
</dbReference>
<dbReference type="GO" id="GO:0016477">
    <property type="term" value="P:cell migration"/>
    <property type="evidence" value="ECO:0007669"/>
    <property type="project" value="TreeGrafter"/>
</dbReference>
<feature type="domain" description="Fibronectin type-III" evidence="20">
    <location>
        <begin position="1941"/>
        <end position="2034"/>
    </location>
</feature>
<dbReference type="InterPro" id="IPR038081">
    <property type="entry name" value="CalX-like_sf"/>
</dbReference>
<sequence length="2235" mass="246647">MASGKKSVPLSSLAVYDSDPDSDVEAGETEVHGGLVSASYGDDDANRMEEGEDRGSADEDSGDSSRNSEEEESDLERGDPDDFKDISESEKRDPNELVAQFSETVRNMSPDEIRIPPEPPGRCSNHLQEKIQKLYDRKLHGDFDTNSHIQKKKEFRNPSIYEKLIQYCGIDELGTNYPKDMFDPHGWSEDSYYEALAKAQKVEMDKLEKAKKERTKIEFVTGTKKGTTTNAAAPTTNTASSTATEAQKRKSKWDSAVPVTLAQPALLTTTATLPGVVSVTTTASGTKTTVISAVGTILKKAKQIGSLSIKRREMGSWAVHLSVWVLFLTLYWTTTHAVNHCLAVQDSSCSMCIRAGEGCAYCSDEAYNGPRCDLKENLDKKDCQTYVTVQSEMEMMQNKRIDTNLKRAQVAPQLLKMRLLPGQEEEVEMEVFEPARGPLDLYILMDFSNSMSDDLDNLKRMGTQLANLVGKLSDDYTIGFGKFVDKVTEPQTDMRPSKLDQPWPNSDPPFSFKNVIPLTSNITFFLDKLQGERISGNLDAPEGGFDAILQTAVCQENIGWRPDSTHLLVFSTESAFHYEADGVNVLAGILPRNDEACHLTPDGNYTHDTVQDYPSVPTLVRLLGKHNIIPIFAITSHSFSYYEKLYQYFPIAELGLLQEDSSNILSILESAFENIRSKISIRSEDRPKAVDAQVLSATGSSTEFNTFKITPGNIGTFKVKVKALEKVGGQHVCELPDAEKEGTMRVKPTTFSTAFKIDAGVLCKSCDCEKTPVKNAVSCHANGDLVCGRCQCYDGWLGSFCNCSSGAIADNKACIEPGRNESCSGRGVCLCGSCVCSNPKYEGPFCQYDKTQCQRFGGFLCNDRGTCYHGQCACESGWDGPACECPKSNQTCMDTKGGICNGRGICNCGRCDCPGSSLHLSDTCEVSALAQLGMCEGTRSCAQCKAWKTGDLKGEKCGGCPFNITMVDELQKKEDVIDTCTFRDEEDDCTYHYTVDYAAKPNGPNEVQMLEKKDCPPAGFLWLIPLIMFLMLLLGLLLLCCWKYCPCCKSCLALLPCCGRGRMVGFKEDKYMLRHSALTSNDLDTPLVRTGPLKDTDVVRWKITDNVHRSQNHPLAQIPPNPKEIIPHPVSLRLTRPFTDNLLHSEAIDTDILRREVDESLNNIYKQIPGAQKVQRTKFRNQTNAGKRENNTIVDTVLSAPRSAYPDIVKLTEKQVQAANFGDLKVVPGYYTVATDREAAGAVEMQEGVEMVDVRVPLFAKDEDDDEKKLRVEAVDVPIGIAEIGRRYVDITIIKDKAKSILTFLKPSYTYSRKEGVANIPIKREIIEDGRTQVTYRTRDLTARDNKDYIGVEGDLTYQPGELQKVVPVKLLELGEDDSLLDEKVKQFVMDLSNARQGAKLGQYPRTTVTITDLPEPSEVMFKKDKQNYTTLDPSYSIPVVRARNLESPAKVHWRTRKPPGFDLSGVLNFPPGETEKNVVINSQECPNTVKPGNFKVELFDPSPNVVIGEKKTSVIHVTDRGDNPMMTMENVSQVATSPGGRLLAPRNIKATATGPKNIRLNWLPVDNAHGYKVKYWIQGDPESKAKVIDCKTSQAELTDLYPFCDYEMRVCAHNRLGNGNYSDVIHCQTQEDVPSEPGRLAFNVISPTVTQLSWAEPAATNGDITAYEVTYTPIDQASNPTGQTKKVKIDNPRKRMLLIENLQPSQTYIYNVRACNSIGWGPFRDATINLATQPNRPMSIPIIPDVPIVDAGDEYENYLMYSNEVLRSPTGSKRPSVADEDQFMNGKLDQSFLFPGSSSSMTHNISSLSHTQVAPSYHGSGGSMNINTTTTYLSGQGNTFSSRQGVTKTGALRTEEVVLRKRSERGYYDNDGVRDSIVMADMPADFTDSLGVSGYSKMLVNYSVGQSGRARTQSEDVHDALQNLDSVLQDPRLTPGVPDTPTRLVFSALGPTALKVSWQEPHCERDVLGYCVLYQLLSGGEVKRIEVPSTAGNTVVVKDLLPNHSYIFKVKAQSQEGWGPEREGVITIESAVDPKSPLSPVPGSPFTLSTPSAPGPLVFTALSPEALQLSWDKPRKPNGDIMGYMVTCEQLHGGGDVRSFQVSGDNAETSLTVADLTENVPYKFKVQARTTQGFGPEREGIITIESQDGGNLSQFSSQAMTRKDVYHLPGEISTRTNVTHTTFDDPFLAEGLMVSSQHTETRGTVTRHVTKEVVSRGVVSGTSMSKMVEKFYEA</sequence>
<keyword evidence="5 17" id="KW-0812">Transmembrane</keyword>
<feature type="compositionally biased region" description="Low complexity" evidence="18">
    <location>
        <begin position="227"/>
        <end position="244"/>
    </location>
</feature>
<dbReference type="InterPro" id="IPR015812">
    <property type="entry name" value="Integrin_bsu"/>
</dbReference>
<dbReference type="InterPro" id="IPR036116">
    <property type="entry name" value="FN3_sf"/>
</dbReference>
<evidence type="ECO:0000256" key="14">
    <source>
        <dbReference type="ARBA" id="ARBA00023136"/>
    </source>
</evidence>
<dbReference type="GO" id="GO:0009986">
    <property type="term" value="C:cell surface"/>
    <property type="evidence" value="ECO:0007669"/>
    <property type="project" value="TreeGrafter"/>
</dbReference>
<evidence type="ECO:0000256" key="11">
    <source>
        <dbReference type="ARBA" id="ARBA00022889"/>
    </source>
</evidence>
<feature type="compositionally biased region" description="Basic and acidic residues" evidence="18">
    <location>
        <begin position="44"/>
        <end position="57"/>
    </location>
</feature>
<evidence type="ECO:0000256" key="8">
    <source>
        <dbReference type="ARBA" id="ARBA00022737"/>
    </source>
</evidence>
<protein>
    <recommendedName>
        <fullName evidence="17">Integrin beta</fullName>
    </recommendedName>
</protein>
<organism evidence="21 22">
    <name type="scientific">Conger conger</name>
    <name type="common">Conger eel</name>
    <name type="synonym">Muraena conger</name>
    <dbReference type="NCBI Taxonomy" id="82655"/>
    <lineage>
        <taxon>Eukaryota</taxon>
        <taxon>Metazoa</taxon>
        <taxon>Chordata</taxon>
        <taxon>Craniata</taxon>
        <taxon>Vertebrata</taxon>
        <taxon>Euteleostomi</taxon>
        <taxon>Actinopterygii</taxon>
        <taxon>Neopterygii</taxon>
        <taxon>Teleostei</taxon>
        <taxon>Anguilliformes</taxon>
        <taxon>Congridae</taxon>
        <taxon>Conger</taxon>
    </lineage>
</organism>
<dbReference type="Gene3D" id="3.40.50.410">
    <property type="entry name" value="von Willebrand factor, type A domain"/>
    <property type="match status" value="1"/>
</dbReference>
<dbReference type="InterPro" id="IPR002369">
    <property type="entry name" value="Integrin_bsu_VWA"/>
</dbReference>
<keyword evidence="16" id="KW-0325">Glycoprotein</keyword>
<keyword evidence="9" id="KW-0106">Calcium</keyword>
<dbReference type="InterPro" id="IPR033760">
    <property type="entry name" value="Integrin_beta_N"/>
</dbReference>
<dbReference type="Gene3D" id="2.60.40.1510">
    <property type="entry name" value="ntegrin, alpha v. Chain A, domain 3"/>
    <property type="match status" value="1"/>
</dbReference>
<dbReference type="SMART" id="SM00237">
    <property type="entry name" value="Calx_beta"/>
    <property type="match status" value="1"/>
</dbReference>
<dbReference type="FunFam" id="2.60.40.10:FF:000146">
    <property type="entry name" value="Integrin beta"/>
    <property type="match status" value="2"/>
</dbReference>
<dbReference type="Gene3D" id="2.60.40.2030">
    <property type="match status" value="2"/>
</dbReference>
<dbReference type="SMART" id="SM00187">
    <property type="entry name" value="INB"/>
    <property type="match status" value="1"/>
</dbReference>
<dbReference type="Pfam" id="PF00362">
    <property type="entry name" value="Integrin_beta"/>
    <property type="match status" value="1"/>
</dbReference>
<evidence type="ECO:0000256" key="3">
    <source>
        <dbReference type="ARBA" id="ARBA00022475"/>
    </source>
</evidence>
<evidence type="ECO:0000256" key="18">
    <source>
        <dbReference type="SAM" id="MobiDB-lite"/>
    </source>
</evidence>
<evidence type="ECO:0000256" key="9">
    <source>
        <dbReference type="ARBA" id="ARBA00022837"/>
    </source>
</evidence>
<keyword evidence="7" id="KW-0732">Signal</keyword>
<dbReference type="PRINTS" id="PR01186">
    <property type="entry name" value="INTEGRINB"/>
</dbReference>
<dbReference type="Pfam" id="PF23106">
    <property type="entry name" value="EGF_Teneurin"/>
    <property type="match status" value="1"/>
</dbReference>
<keyword evidence="13 17" id="KW-0401">Integrin</keyword>
<dbReference type="InterPro" id="IPR012896">
    <property type="entry name" value="Integrin_bsu_tail"/>
</dbReference>
<dbReference type="SUPFAM" id="SSF57196">
    <property type="entry name" value="EGF/Laminin"/>
    <property type="match status" value="2"/>
</dbReference>
<dbReference type="InterPro" id="IPR003644">
    <property type="entry name" value="Calx_beta"/>
</dbReference>
<dbReference type="CDD" id="cd00063">
    <property type="entry name" value="FN3"/>
    <property type="match status" value="4"/>
</dbReference>
<evidence type="ECO:0000256" key="12">
    <source>
        <dbReference type="ARBA" id="ARBA00022989"/>
    </source>
</evidence>
<dbReference type="Pfam" id="PF00041">
    <property type="entry name" value="fn3"/>
    <property type="match status" value="4"/>
</dbReference>
<proteinExistence type="inferred from homology"/>
<dbReference type="InterPro" id="IPR013783">
    <property type="entry name" value="Ig-like_fold"/>
</dbReference>
<dbReference type="SUPFAM" id="SSF103575">
    <property type="entry name" value="Plexin repeat"/>
    <property type="match status" value="1"/>
</dbReference>
<evidence type="ECO:0000256" key="7">
    <source>
        <dbReference type="ARBA" id="ARBA00022729"/>
    </source>
</evidence>
<dbReference type="Gene3D" id="4.10.1240.30">
    <property type="match status" value="1"/>
</dbReference>
<evidence type="ECO:0000256" key="13">
    <source>
        <dbReference type="ARBA" id="ARBA00023037"/>
    </source>
</evidence>
<dbReference type="InterPro" id="IPR003961">
    <property type="entry name" value="FN3_dom"/>
</dbReference>
<accession>A0A9Q1DY03</accession>
<evidence type="ECO:0000256" key="5">
    <source>
        <dbReference type="ARBA" id="ARBA00022692"/>
    </source>
</evidence>
<dbReference type="SUPFAM" id="SSF69687">
    <property type="entry name" value="Integrin beta tail domain"/>
    <property type="match status" value="1"/>
</dbReference>
<evidence type="ECO:0000256" key="16">
    <source>
        <dbReference type="ARBA" id="ARBA00023180"/>
    </source>
</evidence>
<dbReference type="InterPro" id="IPR012479">
    <property type="entry name" value="SAP30BP"/>
</dbReference>
<keyword evidence="8" id="KW-0677">Repeat</keyword>
<evidence type="ECO:0000256" key="15">
    <source>
        <dbReference type="ARBA" id="ARBA00023157"/>
    </source>
</evidence>
<comment type="subcellular location">
    <subcellularLocation>
        <location evidence="1 17">Cell membrane</location>
        <topology evidence="1 17">Single-pass type I membrane protein</topology>
    </subcellularLocation>
</comment>
<name>A0A9Q1DY03_CONCO</name>
<dbReference type="GO" id="GO:0005925">
    <property type="term" value="C:focal adhesion"/>
    <property type="evidence" value="ECO:0007669"/>
    <property type="project" value="TreeGrafter"/>
</dbReference>
<dbReference type="GO" id="GO:0098609">
    <property type="term" value="P:cell-cell adhesion"/>
    <property type="evidence" value="ECO:0007669"/>
    <property type="project" value="TreeGrafter"/>
</dbReference>
<dbReference type="Gene3D" id="2.60.40.10">
    <property type="entry name" value="Immunoglobulins"/>
    <property type="match status" value="4"/>
</dbReference>
<keyword evidence="4" id="KW-0245">EGF-like domain</keyword>
<dbReference type="InterPro" id="IPR040622">
    <property type="entry name" value="EGF_integrin_1"/>
</dbReference>
<keyword evidence="14 19" id="KW-0472">Membrane</keyword>
<dbReference type="GO" id="GO:0033627">
    <property type="term" value="P:cell adhesion mediated by integrin"/>
    <property type="evidence" value="ECO:0007669"/>
    <property type="project" value="TreeGrafter"/>
</dbReference>
<keyword evidence="15" id="KW-1015">Disulfide bond</keyword>
<keyword evidence="11 17" id="KW-0130">Cell adhesion</keyword>
<dbReference type="Pfam" id="PF07965">
    <property type="entry name" value="Integrin_B_tail"/>
    <property type="match status" value="1"/>
</dbReference>